<dbReference type="RefSeq" id="WP_012794883.1">
    <property type="nucleotide sequence ID" value="NC_013156.1"/>
</dbReference>
<organism evidence="9 10">
    <name type="scientific">Methanocaldococcus fervens (strain DSM 4213 / JCM 15782 / AG86)</name>
    <name type="common">Methanococcus fervens</name>
    <dbReference type="NCBI Taxonomy" id="573064"/>
    <lineage>
        <taxon>Archaea</taxon>
        <taxon>Methanobacteriati</taxon>
        <taxon>Methanobacteriota</taxon>
        <taxon>Methanomada group</taxon>
        <taxon>Methanococci</taxon>
        <taxon>Methanococcales</taxon>
        <taxon>Methanocaldococcaceae</taxon>
        <taxon>Methanocaldococcus</taxon>
    </lineage>
</organism>
<evidence type="ECO:0000256" key="4">
    <source>
        <dbReference type="ARBA" id="ARBA00022958"/>
    </source>
</evidence>
<keyword evidence="6" id="KW-0406">Ion transport</keyword>
<evidence type="ECO:0000313" key="10">
    <source>
        <dbReference type="Proteomes" id="UP000001495"/>
    </source>
</evidence>
<dbReference type="InterPro" id="IPR050721">
    <property type="entry name" value="Trk_Ktr_HKT_K-transport"/>
</dbReference>
<dbReference type="Gene3D" id="3.40.50.720">
    <property type="entry name" value="NAD(P)-binding Rossmann-like Domain"/>
    <property type="match status" value="1"/>
</dbReference>
<dbReference type="InterPro" id="IPR006036">
    <property type="entry name" value="K_uptake_TrkA"/>
</dbReference>
<keyword evidence="10" id="KW-1185">Reference proteome</keyword>
<dbReference type="KEGG" id="mfe:Mefer_0019"/>
<dbReference type="OrthoDB" id="24929at2157"/>
<dbReference type="GO" id="GO:0005886">
    <property type="term" value="C:plasma membrane"/>
    <property type="evidence" value="ECO:0007669"/>
    <property type="project" value="InterPro"/>
</dbReference>
<evidence type="ECO:0000256" key="5">
    <source>
        <dbReference type="ARBA" id="ARBA00023027"/>
    </source>
</evidence>
<accession>C7P5M9</accession>
<feature type="domain" description="RCK N-terminal" evidence="7">
    <location>
        <begin position="1"/>
        <end position="116"/>
    </location>
</feature>
<evidence type="ECO:0000313" key="9">
    <source>
        <dbReference type="EMBL" id="ACV23861.1"/>
    </source>
</evidence>
<dbReference type="InterPro" id="IPR036721">
    <property type="entry name" value="RCK_C_sf"/>
</dbReference>
<dbReference type="SUPFAM" id="SSF51735">
    <property type="entry name" value="NAD(P)-binding Rossmann-fold domains"/>
    <property type="match status" value="1"/>
</dbReference>
<evidence type="ECO:0000259" key="7">
    <source>
        <dbReference type="PROSITE" id="PS51201"/>
    </source>
</evidence>
<dbReference type="GO" id="GO:0015079">
    <property type="term" value="F:potassium ion transmembrane transporter activity"/>
    <property type="evidence" value="ECO:0007669"/>
    <property type="project" value="InterPro"/>
</dbReference>
<dbReference type="InterPro" id="IPR036291">
    <property type="entry name" value="NAD(P)-bd_dom_sf"/>
</dbReference>
<dbReference type="SUPFAM" id="SSF116726">
    <property type="entry name" value="TrkA C-terminal domain-like"/>
    <property type="match status" value="1"/>
</dbReference>
<reference evidence="9" key="1">
    <citation type="submission" date="2009-08" db="EMBL/GenBank/DDBJ databases">
        <title>Complete sequence of chromosome of Methanocaldococcus fervens AG86.</title>
        <authorList>
            <consortium name="US DOE Joint Genome Institute"/>
            <person name="Lucas S."/>
            <person name="Copeland A."/>
            <person name="Lapidus A."/>
            <person name="Glavina del Rio T."/>
            <person name="Tice H."/>
            <person name="Bruce D."/>
            <person name="Goodwin L."/>
            <person name="Pitluck S."/>
            <person name="Chertkov O."/>
            <person name="Detter J.C."/>
            <person name="Han C."/>
            <person name="Tapia R."/>
            <person name="Larimer F."/>
            <person name="Land M."/>
            <person name="Hauser L."/>
            <person name="Kyrpides N."/>
            <person name="Ovchinnikova G."/>
            <person name="Lupa-Sieprawska M."/>
            <person name="Whitman W.B."/>
        </authorList>
    </citation>
    <scope>NUCLEOTIDE SEQUENCE [LARGE SCALE GENOMIC DNA]</scope>
    <source>
        <strain evidence="9">AG86</strain>
    </source>
</reference>
<dbReference type="Gene3D" id="3.30.70.1450">
    <property type="entry name" value="Regulator of K+ conductance, C-terminal domain"/>
    <property type="match status" value="1"/>
</dbReference>
<keyword evidence="4" id="KW-0630">Potassium</keyword>
<protein>
    <submittedName>
        <fullName evidence="9">TrkA-N domain protein</fullName>
    </submittedName>
</protein>
<dbReference type="AlphaFoldDB" id="C7P5M9"/>
<dbReference type="Proteomes" id="UP000001495">
    <property type="component" value="Chromosome"/>
</dbReference>
<evidence type="ECO:0000259" key="8">
    <source>
        <dbReference type="PROSITE" id="PS51202"/>
    </source>
</evidence>
<sequence>MYIIIAGIGRIGYTLAKSLSEKGHDIVLIDIDKNVCKKASAEIDALVINGDCTKTKTLEDAGIEDADMYIAVTGKEEVNLMSSLLAKSYGINKTIARISEIEYKDVFERLGIDVVISPELIAANYIEKLIERPGILDLTIVGRGEAEILEFIIPEKSKIVNKKIKELGRPKDYLIIAIYEGDEIKIPSGDTELKAGDRVLVLVKKDAADTIRKMFLEGN</sequence>
<dbReference type="STRING" id="573064.Mefer_0019"/>
<dbReference type="Pfam" id="PF02254">
    <property type="entry name" value="TrkA_N"/>
    <property type="match status" value="1"/>
</dbReference>
<dbReference type="PANTHER" id="PTHR43833:SF5">
    <property type="entry name" value="TRK SYSTEM POTASSIUM UPTAKE PROTEIN TRKA"/>
    <property type="match status" value="1"/>
</dbReference>
<proteinExistence type="predicted"/>
<dbReference type="GeneID" id="8364681"/>
<dbReference type="InterPro" id="IPR006037">
    <property type="entry name" value="RCK_C"/>
</dbReference>
<evidence type="ECO:0000256" key="6">
    <source>
        <dbReference type="ARBA" id="ARBA00023065"/>
    </source>
</evidence>
<dbReference type="PANTHER" id="PTHR43833">
    <property type="entry name" value="POTASSIUM CHANNEL PROTEIN 2-RELATED-RELATED"/>
    <property type="match status" value="1"/>
</dbReference>
<dbReference type="eggNOG" id="arCOG01957">
    <property type="taxonomic scope" value="Archaea"/>
</dbReference>
<keyword evidence="3" id="KW-0633">Potassium transport</keyword>
<dbReference type="PROSITE" id="PS51202">
    <property type="entry name" value="RCK_C"/>
    <property type="match status" value="1"/>
</dbReference>
<keyword evidence="2" id="KW-0813">Transport</keyword>
<dbReference type="InterPro" id="IPR003148">
    <property type="entry name" value="RCK_N"/>
</dbReference>
<gene>
    <name evidence="9" type="ordered locus">Mefer_0019</name>
</gene>
<dbReference type="Pfam" id="PF02080">
    <property type="entry name" value="TrkA_C"/>
    <property type="match status" value="1"/>
</dbReference>
<evidence type="ECO:0000256" key="2">
    <source>
        <dbReference type="ARBA" id="ARBA00022448"/>
    </source>
</evidence>
<comment type="function">
    <text evidence="1">Part of a potassium transport system.</text>
</comment>
<dbReference type="EMBL" id="CP001696">
    <property type="protein sequence ID" value="ACV23861.1"/>
    <property type="molecule type" value="Genomic_DNA"/>
</dbReference>
<dbReference type="PROSITE" id="PS51201">
    <property type="entry name" value="RCK_N"/>
    <property type="match status" value="1"/>
</dbReference>
<dbReference type="HOGENOM" id="CLU_046525_2_3_2"/>
<dbReference type="PRINTS" id="PR00335">
    <property type="entry name" value="KUPTAKETRKA"/>
</dbReference>
<name>C7P5M9_METFA</name>
<keyword evidence="5" id="KW-0520">NAD</keyword>
<evidence type="ECO:0000256" key="1">
    <source>
        <dbReference type="ARBA" id="ARBA00003660"/>
    </source>
</evidence>
<evidence type="ECO:0000256" key="3">
    <source>
        <dbReference type="ARBA" id="ARBA00022538"/>
    </source>
</evidence>
<feature type="domain" description="RCK C-terminal" evidence="8">
    <location>
        <begin position="136"/>
        <end position="217"/>
    </location>
</feature>